<dbReference type="STRING" id="292563.Cyast_2773"/>
<gene>
    <name evidence="1" type="ordered locus">Cyast_2773</name>
</gene>
<dbReference type="InterPro" id="IPR014174">
    <property type="entry name" value="CRISPR-assoc_prot_Cas6/Cmx6"/>
</dbReference>
<keyword evidence="2" id="KW-1185">Reference proteome</keyword>
<dbReference type="HOGENOM" id="CLU_096068_0_0_3"/>
<dbReference type="BioCyc" id="CSTA292563:G1353-2778-MONOMER"/>
<dbReference type="AlphaFoldDB" id="K9YQR8"/>
<sequence>MTPIINLVFPVQGNLLWADNNYRLYATLCRICPELHSLPGLAINSISGIPDYQGKITLTPYSRLYLRLPVNAIALIYSLAGQTLNIDGDKITLGNPELQTIQPCYSLKARLVTIKGYTKPIEFLQASKRQLQQLEIQANIGIPANKKGEPKRLTMKINKSHRSYTIVGFSVVVSDLSEEDSIKLQIHGLGGKRRLGCGVFYPNIRVKKDYQKGKKDVAKTLS</sequence>
<dbReference type="NCBIfam" id="TIGR02807">
    <property type="entry name" value="cas6_cmx6"/>
    <property type="match status" value="1"/>
</dbReference>
<dbReference type="KEGG" id="csn:Cyast_2773"/>
<protein>
    <submittedName>
        <fullName evidence="1">CRISPR-associated protein, Cas6-related protein</fullName>
    </submittedName>
</protein>
<accession>K9YQR8</accession>
<dbReference type="EMBL" id="CP003940">
    <property type="protein sequence ID" value="AFZ48715.1"/>
    <property type="molecule type" value="Genomic_DNA"/>
</dbReference>
<evidence type="ECO:0000313" key="2">
    <source>
        <dbReference type="Proteomes" id="UP000010483"/>
    </source>
</evidence>
<dbReference type="PATRIC" id="fig|292563.3.peg.2892"/>
<reference evidence="2" key="1">
    <citation type="journal article" date="2013" name="Proc. Natl. Acad. Sci. U.S.A.">
        <title>Improving the coverage of the cyanobacterial phylum using diversity-driven genome sequencing.</title>
        <authorList>
            <person name="Shih P.M."/>
            <person name="Wu D."/>
            <person name="Latifi A."/>
            <person name="Axen S.D."/>
            <person name="Fewer D.P."/>
            <person name="Talla E."/>
            <person name="Calteau A."/>
            <person name="Cai F."/>
            <person name="Tandeau de Marsac N."/>
            <person name="Rippka R."/>
            <person name="Herdman M."/>
            <person name="Sivonen K."/>
            <person name="Coursin T."/>
            <person name="Laurent T."/>
            <person name="Goodwin L."/>
            <person name="Nolan M."/>
            <person name="Davenport K.W."/>
            <person name="Han C.S."/>
            <person name="Rubin E.M."/>
            <person name="Eisen J.A."/>
            <person name="Woyke T."/>
            <person name="Gugger M."/>
            <person name="Kerfeld C.A."/>
        </authorList>
    </citation>
    <scope>NUCLEOTIDE SEQUENCE [LARGE SCALE GENOMIC DNA]</scope>
    <source>
        <strain evidence="2">ATCC 29140 / PCC 7202</strain>
    </source>
</reference>
<name>K9YQR8_CYASC</name>
<proteinExistence type="predicted"/>
<dbReference type="Pfam" id="PF09559">
    <property type="entry name" value="Cas6"/>
    <property type="match status" value="1"/>
</dbReference>
<dbReference type="Proteomes" id="UP000010483">
    <property type="component" value="Chromosome"/>
</dbReference>
<dbReference type="eggNOG" id="ENOG502Z8Q5">
    <property type="taxonomic scope" value="Bacteria"/>
</dbReference>
<organism evidence="1 2">
    <name type="scientific">Cyanobacterium stanieri (strain ATCC 29140 / PCC 7202)</name>
    <dbReference type="NCBI Taxonomy" id="292563"/>
    <lineage>
        <taxon>Bacteria</taxon>
        <taxon>Bacillati</taxon>
        <taxon>Cyanobacteriota</taxon>
        <taxon>Cyanophyceae</taxon>
        <taxon>Oscillatoriophycideae</taxon>
        <taxon>Chroococcales</taxon>
        <taxon>Geminocystaceae</taxon>
        <taxon>Cyanobacterium</taxon>
    </lineage>
</organism>
<evidence type="ECO:0000313" key="1">
    <source>
        <dbReference type="EMBL" id="AFZ48715.1"/>
    </source>
</evidence>